<dbReference type="InterPro" id="IPR007248">
    <property type="entry name" value="Mpv17_PMP22"/>
</dbReference>
<feature type="compositionally biased region" description="Low complexity" evidence="7">
    <location>
        <begin position="14"/>
        <end position="70"/>
    </location>
</feature>
<accession>A0A8K0J2R0</accession>
<sequence>MTMFTPSFRIAITRLPSRASRPPRLQLRSHSTGTTSSASSGSPTPTSPPTSGIKGCPSAAPARSTTTSPAVHAPAASSRPLWRQLGPLLTRAANAYSRSQNKRPYTTQLLGAGVIYLCADLSAQGIGGREYDPVRTGRTLLIGLVAAIPHFHWFVFLSSHFNYASKVLSVATKVVVNQIFLTPTFNTYFFGAQALLSGESLEATVQRVRDTVPTSWLNSFKVWPATVAVSMAFLPFEFRSIFSGVVAVGWQTYLSYLNRQAELLEASRKRHGESANTALLVTEQAAAA</sequence>
<evidence type="ECO:0000256" key="5">
    <source>
        <dbReference type="ARBA" id="ARBA00023136"/>
    </source>
</evidence>
<keyword evidence="3" id="KW-0812">Transmembrane</keyword>
<dbReference type="Proteomes" id="UP000811619">
    <property type="component" value="Unassembled WGS sequence"/>
</dbReference>
<evidence type="ECO:0000256" key="4">
    <source>
        <dbReference type="ARBA" id="ARBA00022989"/>
    </source>
</evidence>
<name>A0A8K0J2R0_9HYPO</name>
<feature type="region of interest" description="Disordered" evidence="7">
    <location>
        <begin position="14"/>
        <end position="77"/>
    </location>
</feature>
<protein>
    <recommendedName>
        <fullName evidence="10">Glomerulosclerosis protein Mpv17</fullName>
    </recommendedName>
</protein>
<reference evidence="8" key="1">
    <citation type="journal article" date="2020" name="bioRxiv">
        <title>Whole genome comparisons of ergot fungi reveals the divergence and evolution of species within the genus Claviceps are the result of varying mechanisms driving genome evolution and host range expansion.</title>
        <authorList>
            <person name="Wyka S.A."/>
            <person name="Mondo S.J."/>
            <person name="Liu M."/>
            <person name="Dettman J."/>
            <person name="Nalam V."/>
            <person name="Broders K.D."/>
        </authorList>
    </citation>
    <scope>NUCLEOTIDE SEQUENCE</scope>
    <source>
        <strain evidence="8">CCC 489</strain>
    </source>
</reference>
<dbReference type="PANTHER" id="PTHR11266:SF113">
    <property type="entry name" value="MEMBRANE PROTEIN, MPV17_PMP22 FAMILY, PUTATIVE (AFU_ORTHOLOGUE AFUA_1G13840)-RELATED"/>
    <property type="match status" value="1"/>
</dbReference>
<evidence type="ECO:0000313" key="8">
    <source>
        <dbReference type="EMBL" id="KAG5920684.1"/>
    </source>
</evidence>
<evidence type="ECO:0000313" key="9">
    <source>
        <dbReference type="Proteomes" id="UP000811619"/>
    </source>
</evidence>
<dbReference type="OrthoDB" id="430207at2759"/>
<evidence type="ECO:0000256" key="7">
    <source>
        <dbReference type="SAM" id="MobiDB-lite"/>
    </source>
</evidence>
<dbReference type="Pfam" id="PF04117">
    <property type="entry name" value="Mpv17_PMP22"/>
    <property type="match status" value="1"/>
</dbReference>
<evidence type="ECO:0000256" key="2">
    <source>
        <dbReference type="ARBA" id="ARBA00006824"/>
    </source>
</evidence>
<dbReference type="AlphaFoldDB" id="A0A8K0J2R0"/>
<evidence type="ECO:0000256" key="3">
    <source>
        <dbReference type="ARBA" id="ARBA00022692"/>
    </source>
</evidence>
<keyword evidence="9" id="KW-1185">Reference proteome</keyword>
<comment type="caution">
    <text evidence="8">The sequence shown here is derived from an EMBL/GenBank/DDBJ whole genome shotgun (WGS) entry which is preliminary data.</text>
</comment>
<proteinExistence type="inferred from homology"/>
<gene>
    <name evidence="8" type="ORF">E4U42_006100</name>
</gene>
<keyword evidence="4" id="KW-1133">Transmembrane helix</keyword>
<keyword evidence="5" id="KW-0472">Membrane</keyword>
<dbReference type="GO" id="GO:0016020">
    <property type="term" value="C:membrane"/>
    <property type="evidence" value="ECO:0007669"/>
    <property type="project" value="UniProtKB-SubCell"/>
</dbReference>
<evidence type="ECO:0000256" key="6">
    <source>
        <dbReference type="RuleBase" id="RU363053"/>
    </source>
</evidence>
<dbReference type="PANTHER" id="PTHR11266">
    <property type="entry name" value="PEROXISOMAL MEMBRANE PROTEIN 2, PXMP2 MPV17"/>
    <property type="match status" value="1"/>
</dbReference>
<evidence type="ECO:0008006" key="10">
    <source>
        <dbReference type="Google" id="ProtNLM"/>
    </source>
</evidence>
<evidence type="ECO:0000256" key="1">
    <source>
        <dbReference type="ARBA" id="ARBA00004141"/>
    </source>
</evidence>
<comment type="similarity">
    <text evidence="2 6">Belongs to the peroxisomal membrane protein PXMP2/4 family.</text>
</comment>
<dbReference type="EMBL" id="SRPY01000599">
    <property type="protein sequence ID" value="KAG5920684.1"/>
    <property type="molecule type" value="Genomic_DNA"/>
</dbReference>
<comment type="subcellular location">
    <subcellularLocation>
        <location evidence="1">Membrane</location>
        <topology evidence="1">Multi-pass membrane protein</topology>
    </subcellularLocation>
</comment>
<dbReference type="GO" id="GO:0005739">
    <property type="term" value="C:mitochondrion"/>
    <property type="evidence" value="ECO:0007669"/>
    <property type="project" value="TreeGrafter"/>
</dbReference>
<organism evidence="8 9">
    <name type="scientific">Claviceps africana</name>
    <dbReference type="NCBI Taxonomy" id="83212"/>
    <lineage>
        <taxon>Eukaryota</taxon>
        <taxon>Fungi</taxon>
        <taxon>Dikarya</taxon>
        <taxon>Ascomycota</taxon>
        <taxon>Pezizomycotina</taxon>
        <taxon>Sordariomycetes</taxon>
        <taxon>Hypocreomycetidae</taxon>
        <taxon>Hypocreales</taxon>
        <taxon>Clavicipitaceae</taxon>
        <taxon>Claviceps</taxon>
    </lineage>
</organism>